<proteinExistence type="predicted"/>
<gene>
    <name evidence="1" type="ORF">QFC22_005771</name>
</gene>
<dbReference type="Proteomes" id="UP001243375">
    <property type="component" value="Unassembled WGS sequence"/>
</dbReference>
<organism evidence="1 2">
    <name type="scientific">Naganishia vaughanmartiniae</name>
    <dbReference type="NCBI Taxonomy" id="1424756"/>
    <lineage>
        <taxon>Eukaryota</taxon>
        <taxon>Fungi</taxon>
        <taxon>Dikarya</taxon>
        <taxon>Basidiomycota</taxon>
        <taxon>Agaricomycotina</taxon>
        <taxon>Tremellomycetes</taxon>
        <taxon>Filobasidiales</taxon>
        <taxon>Filobasidiaceae</taxon>
        <taxon>Naganishia</taxon>
    </lineage>
</organism>
<evidence type="ECO:0000313" key="2">
    <source>
        <dbReference type="Proteomes" id="UP001243375"/>
    </source>
</evidence>
<evidence type="ECO:0000313" key="1">
    <source>
        <dbReference type="EMBL" id="KAJ9114319.1"/>
    </source>
</evidence>
<accession>A0ACC2WT27</accession>
<comment type="caution">
    <text evidence="1">The sequence shown here is derived from an EMBL/GenBank/DDBJ whole genome shotgun (WGS) entry which is preliminary data.</text>
</comment>
<dbReference type="EMBL" id="JASBWU010000019">
    <property type="protein sequence ID" value="KAJ9114319.1"/>
    <property type="molecule type" value="Genomic_DNA"/>
</dbReference>
<name>A0ACC2WT27_9TREE</name>
<sequence>MSRQQLFTGGPAPSAHAQRCETSEHRASQVDSQSSSAGPIYQNQNSSHQPTSQDTEAWMQQEAAASGNQQTWMEQMQYSSYVGSSRALPQQGVTYQPVSQVSSSNVPGQYDVPSDLGTRGHHVVKTEFIPQSAHPTDGSTSAFSQSGFQQPPSDGQFTYPMNDYQNAPSTAQPFLTAESFANLSTADMDALNGYVFNMDPSWAASMAAPQPALSHQISGSVDDTQTYVYPVWNDGQMGGNNLPTSEAAVMTNGYLAQTPNLEPGAQSQLWQIADTNMQHVNLAYQGHAKPVHVQNAQNTAVERQRNEPTTHGNGNSAKHSVANALQVTTGATFQHFNKDMSQAQYWPDEICQTNATNQLDLPQDPTSHQTRTSSNGTYQQGLNANSIPQKSTLTPSSGPTYHPASATAWQTQEKTSQQPQTAQYAPQTLNAAQPGLPDTAAYSHTLQHTQYPAQPVLQGMNAAASSDPQFMAYTVSTHDGAATTVPQAAMPSSAGYLKHSAIRTNFGDLTLGGGEIASSNVVIFLCPPPTACIIGLPWWQTEDAGKLRSPTINISLTGENPVPASMPFWTTVQNKVHEESAKLRLTAQDPPFLGKVSNKGLHISDGIEPKEDKKPRVVKAVMAVHLRDKDGQPGSEIGSFDSREIKIVSKPSKKRSSARTSELFLQHGTLITLFNRIKAQTSTTKFLAISPNLRQLLGSDGQPLPLNPSTATTENGFVADQNSWDPFTIWLVDPYKSQTMPETYPMPDAAFPPPSDVITMQTAGVAPMICFNNTVRLQCRATGLITPVMVIRKVDGPQTVQAFEGTRKENELSKCPVNELPGDPVCQLHKIISLPGDNTTAEALRPTSSTARCSRPMTTRRRITGPALIGEGGHPLEHHWRAYDLAK</sequence>
<reference evidence="1" key="1">
    <citation type="submission" date="2023-04" db="EMBL/GenBank/DDBJ databases">
        <title>Draft Genome sequencing of Naganishia species isolated from polar environments using Oxford Nanopore Technology.</title>
        <authorList>
            <person name="Leo P."/>
            <person name="Venkateswaran K."/>
        </authorList>
    </citation>
    <scope>NUCLEOTIDE SEQUENCE</scope>
    <source>
        <strain evidence="1">MNA-CCFEE 5425</strain>
    </source>
</reference>
<protein>
    <submittedName>
        <fullName evidence="1">Uncharacterized protein</fullName>
    </submittedName>
</protein>
<keyword evidence="2" id="KW-1185">Reference proteome</keyword>